<evidence type="ECO:0000256" key="4">
    <source>
        <dbReference type="ARBA" id="ARBA00049194"/>
    </source>
</evidence>
<dbReference type="Gene3D" id="3.40.605.10">
    <property type="entry name" value="Aldehyde Dehydrogenase, Chain A, domain 1"/>
    <property type="match status" value="1"/>
</dbReference>
<evidence type="ECO:0000256" key="5">
    <source>
        <dbReference type="PROSITE-ProRule" id="PRU10007"/>
    </source>
</evidence>
<dbReference type="GO" id="GO:0004029">
    <property type="term" value="F:aldehyde dehydrogenase (NAD+) activity"/>
    <property type="evidence" value="ECO:0007669"/>
    <property type="project" value="UniProtKB-EC"/>
</dbReference>
<dbReference type="EMBL" id="ML735358">
    <property type="protein sequence ID" value="KAE8384710.1"/>
    <property type="molecule type" value="Genomic_DNA"/>
</dbReference>
<feature type="domain" description="Aldehyde dehydrogenase" evidence="7">
    <location>
        <begin position="29"/>
        <end position="471"/>
    </location>
</feature>
<keyword evidence="2 6" id="KW-0560">Oxidoreductase</keyword>
<name>A0A5N7BSB6_PETAA</name>
<evidence type="ECO:0000259" key="7">
    <source>
        <dbReference type="Pfam" id="PF00171"/>
    </source>
</evidence>
<dbReference type="Gene3D" id="3.40.309.10">
    <property type="entry name" value="Aldehyde Dehydrogenase, Chain A, domain 2"/>
    <property type="match status" value="1"/>
</dbReference>
<dbReference type="EC" id="1.2.1.3" evidence="3"/>
<dbReference type="Proteomes" id="UP000326877">
    <property type="component" value="Unassembled WGS sequence"/>
</dbReference>
<gene>
    <name evidence="8" type="ORF">BDV23DRAFT_188934</name>
</gene>
<organism evidence="8">
    <name type="scientific">Petromyces alliaceus</name>
    <name type="common">Aspergillus alliaceus</name>
    <dbReference type="NCBI Taxonomy" id="209559"/>
    <lineage>
        <taxon>Eukaryota</taxon>
        <taxon>Fungi</taxon>
        <taxon>Dikarya</taxon>
        <taxon>Ascomycota</taxon>
        <taxon>Pezizomycotina</taxon>
        <taxon>Eurotiomycetes</taxon>
        <taxon>Eurotiomycetidae</taxon>
        <taxon>Eurotiales</taxon>
        <taxon>Aspergillaceae</taxon>
        <taxon>Aspergillus</taxon>
        <taxon>Aspergillus subgen. Circumdati</taxon>
    </lineage>
</organism>
<feature type="active site" evidence="5">
    <location>
        <position position="249"/>
    </location>
</feature>
<reference evidence="8" key="1">
    <citation type="submission" date="2019-04" db="EMBL/GenBank/DDBJ databases">
        <title>Friends and foes A comparative genomics studyof 23 Aspergillus species from section Flavi.</title>
        <authorList>
            <consortium name="DOE Joint Genome Institute"/>
            <person name="Kjaerbolling I."/>
            <person name="Vesth T."/>
            <person name="Frisvad J.C."/>
            <person name="Nybo J.L."/>
            <person name="Theobald S."/>
            <person name="Kildgaard S."/>
            <person name="Isbrandt T."/>
            <person name="Kuo A."/>
            <person name="Sato A."/>
            <person name="Lyhne E.K."/>
            <person name="Kogle M.E."/>
            <person name="Wiebenga A."/>
            <person name="Kun R.S."/>
            <person name="Lubbers R.J."/>
            <person name="Makela M.R."/>
            <person name="Barry K."/>
            <person name="Chovatia M."/>
            <person name="Clum A."/>
            <person name="Daum C."/>
            <person name="Haridas S."/>
            <person name="He G."/>
            <person name="LaButti K."/>
            <person name="Lipzen A."/>
            <person name="Mondo S."/>
            <person name="Riley R."/>
            <person name="Salamov A."/>
            <person name="Simmons B.A."/>
            <person name="Magnuson J.K."/>
            <person name="Henrissat B."/>
            <person name="Mortensen U.H."/>
            <person name="Larsen T.O."/>
            <person name="Devries R.P."/>
            <person name="Grigoriev I.V."/>
            <person name="Machida M."/>
            <person name="Baker S.E."/>
            <person name="Andersen M.R."/>
        </authorList>
    </citation>
    <scope>NUCLEOTIDE SEQUENCE [LARGE SCALE GENOMIC DNA]</scope>
    <source>
        <strain evidence="8">IBT 14317</strain>
    </source>
</reference>
<dbReference type="FunFam" id="3.40.605.10:FF:000007">
    <property type="entry name" value="NAD/NADP-dependent betaine aldehyde dehydrogenase"/>
    <property type="match status" value="1"/>
</dbReference>
<dbReference type="InterPro" id="IPR016161">
    <property type="entry name" value="Ald_DH/histidinol_DH"/>
</dbReference>
<evidence type="ECO:0000256" key="6">
    <source>
        <dbReference type="RuleBase" id="RU003345"/>
    </source>
</evidence>
<dbReference type="AlphaFoldDB" id="A0A5N7BSB6"/>
<dbReference type="PROSITE" id="PS00070">
    <property type="entry name" value="ALDEHYDE_DEHYDR_CYS"/>
    <property type="match status" value="1"/>
</dbReference>
<evidence type="ECO:0000256" key="1">
    <source>
        <dbReference type="ARBA" id="ARBA00009986"/>
    </source>
</evidence>
<dbReference type="OrthoDB" id="310895at2759"/>
<sequence>MGPASRLGFTTFLNVINGDLESTAHTRYGVNPATKEPNPPVPVATSRDLDRAVVAAETAFQRWSQVPVEEHRTALFAYADALNAEKEGFTNLLTREQGKPLAQAAFEVESAVMWIQGLASLELPETVLEETAERKIVQRFVPLGVAAAIVPWNFPVLLAIGKLTSALVTGNCIIIKPSPFTPYCALKLAELAIPFFPKGVVQALSGEDNLGPLLTQHPGIRKISFTGSTETGKLVGASCANTLKHCTLELGGNDPAIVCDNVDIDQVVPKLGVLCFLNCGQICMAIKRVYVHESVYEEFRDKLVAFVKSLPIGDGMDSGTFFGPIQNQLQYSKAKDLLESVASEGLKTALKGTATDLAGYFVHPTIVDNPPDDARVVVEEPFAPILPLLKWSTEEEVITRANAGPTGLGGSVWSRDLDRAHRLARRLCTGSVWVNTHFSVAPHVPFGGHKESGLGVEWGVEGLKAYCNSQTLWLYKNV</sequence>
<dbReference type="PANTHER" id="PTHR11699">
    <property type="entry name" value="ALDEHYDE DEHYDROGENASE-RELATED"/>
    <property type="match status" value="1"/>
</dbReference>
<dbReference type="Pfam" id="PF00171">
    <property type="entry name" value="Aldedh"/>
    <property type="match status" value="1"/>
</dbReference>
<dbReference type="InterPro" id="IPR044086">
    <property type="entry name" value="LUC3-like"/>
</dbReference>
<dbReference type="InterPro" id="IPR029510">
    <property type="entry name" value="Ald_DH_CS_GLU"/>
</dbReference>
<comment type="catalytic activity">
    <reaction evidence="4">
        <text>an aldehyde + NAD(+) + H2O = a carboxylate + NADH + 2 H(+)</text>
        <dbReference type="Rhea" id="RHEA:16185"/>
        <dbReference type="ChEBI" id="CHEBI:15377"/>
        <dbReference type="ChEBI" id="CHEBI:15378"/>
        <dbReference type="ChEBI" id="CHEBI:17478"/>
        <dbReference type="ChEBI" id="CHEBI:29067"/>
        <dbReference type="ChEBI" id="CHEBI:57540"/>
        <dbReference type="ChEBI" id="CHEBI:57945"/>
        <dbReference type="EC" id="1.2.1.3"/>
    </reaction>
</comment>
<proteinExistence type="inferred from homology"/>
<dbReference type="CDD" id="cd07106">
    <property type="entry name" value="ALDH_AldA-AAD23400"/>
    <property type="match status" value="1"/>
</dbReference>
<evidence type="ECO:0000256" key="3">
    <source>
        <dbReference type="ARBA" id="ARBA00024226"/>
    </source>
</evidence>
<dbReference type="InterPro" id="IPR015590">
    <property type="entry name" value="Aldehyde_DH_dom"/>
</dbReference>
<protein>
    <recommendedName>
        <fullName evidence="3">aldehyde dehydrogenase (NAD(+))</fullName>
        <ecNumber evidence="3">1.2.1.3</ecNumber>
    </recommendedName>
</protein>
<accession>A0A5N7BSB6</accession>
<dbReference type="InterPro" id="IPR016163">
    <property type="entry name" value="Ald_DH_C"/>
</dbReference>
<dbReference type="FunFam" id="3.40.309.10:FF:000009">
    <property type="entry name" value="Aldehyde dehydrogenase A"/>
    <property type="match status" value="1"/>
</dbReference>
<comment type="similarity">
    <text evidence="1 6">Belongs to the aldehyde dehydrogenase family.</text>
</comment>
<dbReference type="InterPro" id="IPR016162">
    <property type="entry name" value="Ald_DH_N"/>
</dbReference>
<dbReference type="InterPro" id="IPR016160">
    <property type="entry name" value="Ald_DH_CS_CYS"/>
</dbReference>
<dbReference type="SUPFAM" id="SSF53720">
    <property type="entry name" value="ALDH-like"/>
    <property type="match status" value="1"/>
</dbReference>
<evidence type="ECO:0000313" key="8">
    <source>
        <dbReference type="EMBL" id="KAE8384710.1"/>
    </source>
</evidence>
<evidence type="ECO:0000256" key="2">
    <source>
        <dbReference type="ARBA" id="ARBA00023002"/>
    </source>
</evidence>
<dbReference type="PROSITE" id="PS00687">
    <property type="entry name" value="ALDEHYDE_DEHYDR_GLU"/>
    <property type="match status" value="1"/>
</dbReference>